<feature type="transmembrane region" description="Helical" evidence="12">
    <location>
        <begin position="325"/>
        <end position="343"/>
    </location>
</feature>
<dbReference type="InterPro" id="IPR011055">
    <property type="entry name" value="Dup_hybrid_motif"/>
</dbReference>
<evidence type="ECO:0000256" key="5">
    <source>
        <dbReference type="ARBA" id="ARBA00022679"/>
    </source>
</evidence>
<dbReference type="RefSeq" id="WP_317139284.1">
    <property type="nucleotide sequence ID" value="NZ_CP118157.1"/>
</dbReference>
<dbReference type="GO" id="GO:0016301">
    <property type="term" value="F:kinase activity"/>
    <property type="evidence" value="ECO:0007669"/>
    <property type="project" value="UniProtKB-KW"/>
</dbReference>
<dbReference type="CDD" id="cd00212">
    <property type="entry name" value="PTS_IIB_glc"/>
    <property type="match status" value="1"/>
</dbReference>
<name>A0AA97FH52_9MICO</name>
<keyword evidence="2" id="KW-0813">Transport</keyword>
<keyword evidence="7 12" id="KW-0812">Transmembrane</keyword>
<dbReference type="InterPro" id="IPR001996">
    <property type="entry name" value="PTS_IIB_1"/>
</dbReference>
<feature type="transmembrane region" description="Helical" evidence="12">
    <location>
        <begin position="199"/>
        <end position="223"/>
    </location>
</feature>
<dbReference type="InterPro" id="IPR001127">
    <property type="entry name" value="PTS_EIIA_1_perm"/>
</dbReference>
<dbReference type="PROSITE" id="PS51093">
    <property type="entry name" value="PTS_EIIA_TYPE_1"/>
    <property type="match status" value="1"/>
</dbReference>
<dbReference type="GO" id="GO:0008982">
    <property type="term" value="F:protein-N(PI)-phosphohistidine-sugar phosphotransferase activity"/>
    <property type="evidence" value="ECO:0007669"/>
    <property type="project" value="InterPro"/>
</dbReference>
<feature type="transmembrane region" description="Helical" evidence="12">
    <location>
        <begin position="243"/>
        <end position="262"/>
    </location>
</feature>
<feature type="transmembrane region" description="Helical" evidence="12">
    <location>
        <begin position="294"/>
        <end position="313"/>
    </location>
</feature>
<evidence type="ECO:0000256" key="1">
    <source>
        <dbReference type="ARBA" id="ARBA00004651"/>
    </source>
</evidence>
<comment type="subcellular location">
    <subcellularLocation>
        <location evidence="1">Cell membrane</location>
        <topology evidence="1">Multi-pass membrane protein</topology>
    </subcellularLocation>
</comment>
<feature type="domain" description="PTS EIIC type-1" evidence="15">
    <location>
        <begin position="106"/>
        <end position="461"/>
    </location>
</feature>
<evidence type="ECO:0000256" key="8">
    <source>
        <dbReference type="ARBA" id="ARBA00022777"/>
    </source>
</evidence>
<sequence>MDYGKVAEGVLQGVGGDDNVASVYHCATRLRFTLKDNAKADKAAVTATPGVITVAEAGGQYQVVIGNEVPEVYAALGKISKAAAGEAAKQPLESGDKPNLFNRFVSMISGIFQPLLWALAGTGLLQAFVVASVTFGWLDAESTTYTILYALSNAFITFLPLAIAITASKYFGAQQFTAMAIAGALVYPSITALNGVEGITFFGIPVTMVGYTSSVIPMIVAVWLQSHVEKFLYAKLHATIRRFLTPMLVVLVFVPFIFLVIGPLSSLVSGWLAGGIGGLFDIAPWLGGAIMGGLWQVFVIFGLHWGFIPLMTLEYQETGSILLSAPLWAAVLAQSAAVAAVAVRTKSQARRSLATPATLSGFLAGITEPAIYGVNLPLKRPFIFGVVGGAVGGAIIALGGVASNNPGALASALSIPALVGHGNFAFAAVGILVAVVLAFLLTVVFFKEPADEKGAPDAATDTADLVVGSPFTGTAVALSEVPDEGFAGGLLGAGAAVNPTAGRAVAPFDAEVVAVFPTGHAIGLRHANGAELLIHIGINTVALGGEHFTTKVAQGQRVAAGDVLVEFDAAAIEAAGYSLASPVIVTSTDAFPTAAPQTTGPIEEGQPLFLALAADATPADSAPAVS</sequence>
<feature type="domain" description="PTS EIIB type-1" evidence="14">
    <location>
        <begin position="4"/>
        <end position="86"/>
    </location>
</feature>
<evidence type="ECO:0000259" key="14">
    <source>
        <dbReference type="PROSITE" id="PS51098"/>
    </source>
</evidence>
<dbReference type="InterPro" id="IPR050558">
    <property type="entry name" value="PTS_Sugar-Specific_Components"/>
</dbReference>
<feature type="transmembrane region" description="Helical" evidence="12">
    <location>
        <begin position="115"/>
        <end position="138"/>
    </location>
</feature>
<dbReference type="PROSITE" id="PS51098">
    <property type="entry name" value="PTS_EIIB_TYPE_1"/>
    <property type="match status" value="1"/>
</dbReference>
<feature type="transmembrane region" description="Helical" evidence="12">
    <location>
        <begin position="424"/>
        <end position="446"/>
    </location>
</feature>
<dbReference type="InterPro" id="IPR011297">
    <property type="entry name" value="PTS_IIABC_b_glu"/>
</dbReference>
<dbReference type="InterPro" id="IPR013013">
    <property type="entry name" value="PTS_EIIC_1"/>
</dbReference>
<dbReference type="GO" id="GO:0005886">
    <property type="term" value="C:plasma membrane"/>
    <property type="evidence" value="ECO:0007669"/>
    <property type="project" value="UniProtKB-SubCell"/>
</dbReference>
<proteinExistence type="predicted"/>
<dbReference type="PROSITE" id="PS01035">
    <property type="entry name" value="PTS_EIIB_TYPE_1_CYS"/>
    <property type="match status" value="1"/>
</dbReference>
<dbReference type="Pfam" id="PF00358">
    <property type="entry name" value="PTS_EIIA_1"/>
    <property type="match status" value="1"/>
</dbReference>
<dbReference type="Gene3D" id="2.70.70.10">
    <property type="entry name" value="Glucose Permease (Domain IIA)"/>
    <property type="match status" value="1"/>
</dbReference>
<keyword evidence="4" id="KW-0762">Sugar transport</keyword>
<feature type="active site" description="Phosphocysteine intermediate; for EIIB activity" evidence="11">
    <location>
        <position position="26"/>
    </location>
</feature>
<dbReference type="Pfam" id="PF02378">
    <property type="entry name" value="PTS_EIIC"/>
    <property type="match status" value="1"/>
</dbReference>
<evidence type="ECO:0000256" key="12">
    <source>
        <dbReference type="SAM" id="Phobius"/>
    </source>
</evidence>
<dbReference type="SUPFAM" id="SSF51261">
    <property type="entry name" value="Duplicated hybrid motif"/>
    <property type="match status" value="1"/>
</dbReference>
<dbReference type="AlphaFoldDB" id="A0AA97FH52"/>
<dbReference type="GO" id="GO:0015771">
    <property type="term" value="P:trehalose transport"/>
    <property type="evidence" value="ECO:0007669"/>
    <property type="project" value="TreeGrafter"/>
</dbReference>
<keyword evidence="5 16" id="KW-0808">Transferase</keyword>
<organism evidence="16 17">
    <name type="scientific">Microbacterium betulae</name>
    <dbReference type="NCBI Taxonomy" id="2981139"/>
    <lineage>
        <taxon>Bacteria</taxon>
        <taxon>Bacillati</taxon>
        <taxon>Actinomycetota</taxon>
        <taxon>Actinomycetes</taxon>
        <taxon>Micrococcales</taxon>
        <taxon>Microbacteriaceae</taxon>
        <taxon>Microbacterium</taxon>
    </lineage>
</organism>
<keyword evidence="3" id="KW-1003">Cell membrane</keyword>
<dbReference type="NCBIfam" id="TIGR00830">
    <property type="entry name" value="PTBA"/>
    <property type="match status" value="1"/>
</dbReference>
<evidence type="ECO:0000256" key="6">
    <source>
        <dbReference type="ARBA" id="ARBA00022683"/>
    </source>
</evidence>
<feature type="domain" description="PTS EIIA type-1" evidence="13">
    <location>
        <begin position="483"/>
        <end position="587"/>
    </location>
</feature>
<accession>A0AA97FH52</accession>
<dbReference type="Proteomes" id="UP001305498">
    <property type="component" value="Chromosome"/>
</dbReference>
<dbReference type="GO" id="GO:0009401">
    <property type="term" value="P:phosphoenolpyruvate-dependent sugar phosphotransferase system"/>
    <property type="evidence" value="ECO:0007669"/>
    <property type="project" value="UniProtKB-KW"/>
</dbReference>
<keyword evidence="8" id="KW-0418">Kinase</keyword>
<dbReference type="EC" id="2.7.1.-" evidence="16"/>
<dbReference type="EMBL" id="CP118157">
    <property type="protein sequence ID" value="WOF22813.1"/>
    <property type="molecule type" value="Genomic_DNA"/>
</dbReference>
<dbReference type="FunFam" id="2.70.70.10:FF:000001">
    <property type="entry name" value="PTS system glucose-specific IIA component"/>
    <property type="match status" value="1"/>
</dbReference>
<feature type="transmembrane region" description="Helical" evidence="12">
    <location>
        <begin position="382"/>
        <end position="404"/>
    </location>
</feature>
<dbReference type="PANTHER" id="PTHR30175">
    <property type="entry name" value="PHOSPHOTRANSFERASE SYSTEM TRANSPORT PROTEIN"/>
    <property type="match status" value="1"/>
</dbReference>
<evidence type="ECO:0000313" key="16">
    <source>
        <dbReference type="EMBL" id="WOF22813.1"/>
    </source>
</evidence>
<dbReference type="NCBIfam" id="TIGR01995">
    <property type="entry name" value="PTS-II-ABC-beta"/>
    <property type="match status" value="1"/>
</dbReference>
<dbReference type="PROSITE" id="PS00371">
    <property type="entry name" value="PTS_EIIA_TYPE_1_HIS"/>
    <property type="match status" value="1"/>
</dbReference>
<evidence type="ECO:0000256" key="3">
    <source>
        <dbReference type="ARBA" id="ARBA00022475"/>
    </source>
</evidence>
<gene>
    <name evidence="16" type="ORF">N8K70_15675</name>
</gene>
<feature type="transmembrane region" description="Helical" evidence="12">
    <location>
        <begin position="176"/>
        <end position="193"/>
    </location>
</feature>
<dbReference type="GO" id="GO:0090589">
    <property type="term" value="F:protein-phosphocysteine-trehalose phosphotransferase system transporter activity"/>
    <property type="evidence" value="ECO:0007669"/>
    <property type="project" value="TreeGrafter"/>
</dbReference>
<dbReference type="PROSITE" id="PS51103">
    <property type="entry name" value="PTS_EIIC_TYPE_1"/>
    <property type="match status" value="1"/>
</dbReference>
<evidence type="ECO:0000259" key="13">
    <source>
        <dbReference type="PROSITE" id="PS51093"/>
    </source>
</evidence>
<dbReference type="FunFam" id="3.30.1360.60:FF:000001">
    <property type="entry name" value="PTS system glucose-specific IIBC component PtsG"/>
    <property type="match status" value="1"/>
</dbReference>
<evidence type="ECO:0000256" key="10">
    <source>
        <dbReference type="ARBA" id="ARBA00023136"/>
    </source>
</evidence>
<keyword evidence="10 12" id="KW-0472">Membrane</keyword>
<dbReference type="KEGG" id="mbet:N8K70_15675"/>
<dbReference type="InterPro" id="IPR018113">
    <property type="entry name" value="PTrfase_EIIB_Cys"/>
</dbReference>
<evidence type="ECO:0000256" key="7">
    <source>
        <dbReference type="ARBA" id="ARBA00022692"/>
    </source>
</evidence>
<dbReference type="SUPFAM" id="SSF55604">
    <property type="entry name" value="Glucose permease domain IIB"/>
    <property type="match status" value="1"/>
</dbReference>
<evidence type="ECO:0000256" key="2">
    <source>
        <dbReference type="ARBA" id="ARBA00022448"/>
    </source>
</evidence>
<dbReference type="InterPro" id="IPR036878">
    <property type="entry name" value="Glu_permease_IIB"/>
</dbReference>
<dbReference type="InterPro" id="IPR003352">
    <property type="entry name" value="PTS_EIIC"/>
</dbReference>
<evidence type="ECO:0000313" key="17">
    <source>
        <dbReference type="Proteomes" id="UP001305498"/>
    </source>
</evidence>
<dbReference type="PANTHER" id="PTHR30175:SF1">
    <property type="entry name" value="PTS SYSTEM ARBUTIN-, CELLOBIOSE-, AND SALICIN-SPECIFIC EIIBC COMPONENT-RELATED"/>
    <property type="match status" value="1"/>
</dbReference>
<evidence type="ECO:0000256" key="4">
    <source>
        <dbReference type="ARBA" id="ARBA00022597"/>
    </source>
</evidence>
<evidence type="ECO:0000256" key="9">
    <source>
        <dbReference type="ARBA" id="ARBA00022989"/>
    </source>
</evidence>
<keyword evidence="6" id="KW-0598">Phosphotransferase system</keyword>
<dbReference type="Pfam" id="PF00367">
    <property type="entry name" value="PTS_EIIB"/>
    <property type="match status" value="1"/>
</dbReference>
<evidence type="ECO:0000256" key="11">
    <source>
        <dbReference type="PROSITE-ProRule" id="PRU00421"/>
    </source>
</evidence>
<keyword evidence="9 12" id="KW-1133">Transmembrane helix</keyword>
<reference evidence="16 17" key="1">
    <citation type="submission" date="2023-02" db="EMBL/GenBank/DDBJ databases">
        <title>Microbacterium betulae sp. nov., isolated from birch wood.</title>
        <authorList>
            <person name="Pasciak M."/>
            <person name="Pawlik K.J."/>
            <person name="Martynowski D."/>
            <person name="Laczmanski L."/>
            <person name="Ciekot J."/>
            <person name="Szponar B."/>
            <person name="Wojcik-Fatla A."/>
            <person name="Mackiewicz B."/>
            <person name="Farian E."/>
            <person name="Cholewa G."/>
            <person name="Cholewa A."/>
            <person name="Dutkiewicz J."/>
        </authorList>
    </citation>
    <scope>NUCLEOTIDE SEQUENCE [LARGE SCALE GENOMIC DNA]</scope>
    <source>
        <strain evidence="16 17">AB</strain>
    </source>
</reference>
<evidence type="ECO:0000259" key="15">
    <source>
        <dbReference type="PROSITE" id="PS51103"/>
    </source>
</evidence>
<protein>
    <submittedName>
        <fullName evidence="16">Beta-glucoside-specific PTS transporter subunit IIABC</fullName>
        <ecNumber evidence="16">2.7.1.-</ecNumber>
    </submittedName>
</protein>
<keyword evidence="17" id="KW-1185">Reference proteome</keyword>
<feature type="transmembrane region" description="Helical" evidence="12">
    <location>
        <begin position="144"/>
        <end position="164"/>
    </location>
</feature>
<dbReference type="Gene3D" id="3.30.1360.60">
    <property type="entry name" value="Glucose permease domain IIB"/>
    <property type="match status" value="1"/>
</dbReference>